<proteinExistence type="predicted"/>
<evidence type="ECO:0000313" key="3">
    <source>
        <dbReference type="Proteomes" id="UP000824998"/>
    </source>
</evidence>
<accession>A0A9P7YFI4</accession>
<dbReference type="OrthoDB" id="5351653at2759"/>
<dbReference type="EMBL" id="MU251568">
    <property type="protein sequence ID" value="KAG9232038.1"/>
    <property type="molecule type" value="Genomic_DNA"/>
</dbReference>
<reference evidence="2" key="1">
    <citation type="journal article" date="2021" name="IMA Fungus">
        <title>Genomic characterization of three marine fungi, including Emericellopsis atlantica sp. nov. with signatures of a generalist lifestyle and marine biomass degradation.</title>
        <authorList>
            <person name="Hagestad O.C."/>
            <person name="Hou L."/>
            <person name="Andersen J.H."/>
            <person name="Hansen E.H."/>
            <person name="Altermark B."/>
            <person name="Li C."/>
            <person name="Kuhnert E."/>
            <person name="Cox R.J."/>
            <person name="Crous P.W."/>
            <person name="Spatafora J.W."/>
            <person name="Lail K."/>
            <person name="Amirebrahimi M."/>
            <person name="Lipzen A."/>
            <person name="Pangilinan J."/>
            <person name="Andreopoulos W."/>
            <person name="Hayes R.D."/>
            <person name="Ng V."/>
            <person name="Grigoriev I.V."/>
            <person name="Jackson S.A."/>
            <person name="Sutton T.D.S."/>
            <person name="Dobson A.D.W."/>
            <person name="Rama T."/>
        </authorList>
    </citation>
    <scope>NUCLEOTIDE SEQUENCE</scope>
    <source>
        <strain evidence="2">TRa018bII</strain>
    </source>
</reference>
<gene>
    <name evidence="2" type="ORF">BJ875DRAFT_335846</name>
</gene>
<evidence type="ECO:0000313" key="2">
    <source>
        <dbReference type="EMBL" id="KAG9232038.1"/>
    </source>
</evidence>
<comment type="caution">
    <text evidence="2">The sequence shown here is derived from an EMBL/GenBank/DDBJ whole genome shotgun (WGS) entry which is preliminary data.</text>
</comment>
<keyword evidence="3" id="KW-1185">Reference proteome</keyword>
<organism evidence="2 3">
    <name type="scientific">Amylocarpus encephaloides</name>
    <dbReference type="NCBI Taxonomy" id="45428"/>
    <lineage>
        <taxon>Eukaryota</taxon>
        <taxon>Fungi</taxon>
        <taxon>Dikarya</taxon>
        <taxon>Ascomycota</taxon>
        <taxon>Pezizomycotina</taxon>
        <taxon>Leotiomycetes</taxon>
        <taxon>Helotiales</taxon>
        <taxon>Helotiales incertae sedis</taxon>
        <taxon>Amylocarpus</taxon>
    </lineage>
</organism>
<dbReference type="Proteomes" id="UP000824998">
    <property type="component" value="Unassembled WGS sequence"/>
</dbReference>
<sequence>LVTTLPAPIVQPLPMVMPGRTITLPPNQQSSPTTISPPNSGPLVPLRRNGSSGCVPEKNEQLGPMRVRAPIVIKQVS</sequence>
<name>A0A9P7YFI4_9HELO</name>
<feature type="non-terminal residue" evidence="2">
    <location>
        <position position="1"/>
    </location>
</feature>
<feature type="non-terminal residue" evidence="2">
    <location>
        <position position="77"/>
    </location>
</feature>
<feature type="compositionally biased region" description="Polar residues" evidence="1">
    <location>
        <begin position="24"/>
        <end position="38"/>
    </location>
</feature>
<dbReference type="AlphaFoldDB" id="A0A9P7YFI4"/>
<evidence type="ECO:0000256" key="1">
    <source>
        <dbReference type="SAM" id="MobiDB-lite"/>
    </source>
</evidence>
<protein>
    <submittedName>
        <fullName evidence="2">Uncharacterized protein</fullName>
    </submittedName>
</protein>
<feature type="region of interest" description="Disordered" evidence="1">
    <location>
        <begin position="22"/>
        <end position="59"/>
    </location>
</feature>